<name>A0ABN0D056_9FIRM</name>
<sequence>MNKFFEFLRTPLAGAVIFLLQRLLGSMAEAGQRAGRRPENSREGDVTGIAVGGSEAAVHMAVQQTRQEEKGAAHENISEPRA</sequence>
<dbReference type="RefSeq" id="WP_007391182.1">
    <property type="nucleotide sequence ID" value="NZ_AFIJ01000029.1"/>
</dbReference>
<comment type="caution">
    <text evidence="1">The sequence shown here is derived from an EMBL/GenBank/DDBJ whole genome shotgun (WGS) entry which is preliminary data.</text>
</comment>
<organism evidence="1 2">
    <name type="scientific">Megasphaera lornae</name>
    <dbReference type="NCBI Taxonomy" id="1000568"/>
    <lineage>
        <taxon>Bacteria</taxon>
        <taxon>Bacillati</taxon>
        <taxon>Bacillota</taxon>
        <taxon>Negativicutes</taxon>
        <taxon>Veillonellales</taxon>
        <taxon>Veillonellaceae</taxon>
        <taxon>Megasphaera</taxon>
    </lineage>
</organism>
<proteinExistence type="predicted"/>
<dbReference type="Proteomes" id="UP000004018">
    <property type="component" value="Unassembled WGS sequence"/>
</dbReference>
<reference evidence="1 2" key="1">
    <citation type="submission" date="2011-04" db="EMBL/GenBank/DDBJ databases">
        <authorList>
            <person name="Harkins D.M."/>
            <person name="Madupu R."/>
            <person name="Durkin A.S."/>
            <person name="Torralba M."/>
            <person name="Methe B."/>
            <person name="Sutton G.G."/>
            <person name="Nelson K.E."/>
        </authorList>
    </citation>
    <scope>NUCLEOTIDE SEQUENCE [LARGE SCALE GENOMIC DNA]</scope>
    <source>
        <strain evidence="1 2">UPII 199-6</strain>
    </source>
</reference>
<gene>
    <name evidence="1" type="ORF">HMPREF1039_0766</name>
</gene>
<evidence type="ECO:0000313" key="1">
    <source>
        <dbReference type="EMBL" id="EGL40319.1"/>
    </source>
</evidence>
<dbReference type="EMBL" id="AFIJ01000029">
    <property type="protein sequence ID" value="EGL40319.1"/>
    <property type="molecule type" value="Genomic_DNA"/>
</dbReference>
<accession>A0ABN0D056</accession>
<evidence type="ECO:0000313" key="2">
    <source>
        <dbReference type="Proteomes" id="UP000004018"/>
    </source>
</evidence>
<protein>
    <submittedName>
        <fullName evidence="1">Uncharacterized protein</fullName>
    </submittedName>
</protein>
<keyword evidence="2" id="KW-1185">Reference proteome</keyword>